<gene>
    <name evidence="1" type="ORF">V6N12_067598</name>
</gene>
<organism evidence="1 2">
    <name type="scientific">Hibiscus sabdariffa</name>
    <name type="common">roselle</name>
    <dbReference type="NCBI Taxonomy" id="183260"/>
    <lineage>
        <taxon>Eukaryota</taxon>
        <taxon>Viridiplantae</taxon>
        <taxon>Streptophyta</taxon>
        <taxon>Embryophyta</taxon>
        <taxon>Tracheophyta</taxon>
        <taxon>Spermatophyta</taxon>
        <taxon>Magnoliopsida</taxon>
        <taxon>eudicotyledons</taxon>
        <taxon>Gunneridae</taxon>
        <taxon>Pentapetalae</taxon>
        <taxon>rosids</taxon>
        <taxon>malvids</taxon>
        <taxon>Malvales</taxon>
        <taxon>Malvaceae</taxon>
        <taxon>Malvoideae</taxon>
        <taxon>Hibiscus</taxon>
    </lineage>
</organism>
<dbReference type="Pfam" id="PF00847">
    <property type="entry name" value="AP2"/>
    <property type="match status" value="1"/>
</dbReference>
<dbReference type="SMART" id="SM00380">
    <property type="entry name" value="AP2"/>
    <property type="match status" value="1"/>
</dbReference>
<accession>A0ABR2BA33</accession>
<reference evidence="1 2" key="1">
    <citation type="journal article" date="2024" name="G3 (Bethesda)">
        <title>Genome assembly of Hibiscus sabdariffa L. provides insights into metabolisms of medicinal natural products.</title>
        <authorList>
            <person name="Kim T."/>
        </authorList>
    </citation>
    <scope>NUCLEOTIDE SEQUENCE [LARGE SCALE GENOMIC DNA]</scope>
    <source>
        <strain evidence="1">TK-2024</strain>
        <tissue evidence="1">Old leaves</tissue>
    </source>
</reference>
<dbReference type="Gene3D" id="3.30.730.10">
    <property type="entry name" value="AP2/ERF domain"/>
    <property type="match status" value="1"/>
</dbReference>
<dbReference type="CDD" id="cd00018">
    <property type="entry name" value="AP2"/>
    <property type="match status" value="1"/>
</dbReference>
<dbReference type="PANTHER" id="PTHR31985:SF273">
    <property type="entry name" value="ETHYLENE-RESPONSIVE TRANSCRIPTION FACTOR ERF017"/>
    <property type="match status" value="1"/>
</dbReference>
<evidence type="ECO:0000313" key="2">
    <source>
        <dbReference type="Proteomes" id="UP001472677"/>
    </source>
</evidence>
<comment type="caution">
    <text evidence="1">The sequence shown here is derived from an EMBL/GenBank/DDBJ whole genome shotgun (WGS) entry which is preliminary data.</text>
</comment>
<dbReference type="InterPro" id="IPR016177">
    <property type="entry name" value="DNA-bd_dom_sf"/>
</dbReference>
<dbReference type="EMBL" id="JBBPBM010000154">
    <property type="protein sequence ID" value="KAK8503212.1"/>
    <property type="molecule type" value="Genomic_DNA"/>
</dbReference>
<dbReference type="PANTHER" id="PTHR31985">
    <property type="entry name" value="ETHYLENE-RESPONSIVE TRANSCRIPTION FACTOR ERF042-RELATED"/>
    <property type="match status" value="1"/>
</dbReference>
<dbReference type="PROSITE" id="PS51032">
    <property type="entry name" value="AP2_ERF"/>
    <property type="match status" value="1"/>
</dbReference>
<proteinExistence type="predicted"/>
<sequence length="327" mass="36435">MHVVFVSGPHRVFRAVFGLSTHCQVQQLPLLSSSTRFDLQRKRYPPPPIYIFIHHEPPFSLSKPQLEKIPKANHFFSPANPPSEGPFFAIKNFRAFQLMVKPTTCELSSSASPTAEYVDINNASSSSSNSLKFKGVRKRKWGRWVSEIRLPNSRERIWLGSYDSAEKAARAFDAALFCLRGPDAKFNFPENPPDIAGGRSLSPPEIQVVAARFAREVESGGDENNNNNNNNDLGTEQYTSSSSVSVSDVTTTTTTQVEESGHHHGEEMMDWSFLNMLDNTNYQGMSDYGFYFSGGDQLYPPPVDDDDAADDGNGGDAFSQPSFLWNF</sequence>
<dbReference type="Proteomes" id="UP001472677">
    <property type="component" value="Unassembled WGS sequence"/>
</dbReference>
<dbReference type="SUPFAM" id="SSF54171">
    <property type="entry name" value="DNA-binding domain"/>
    <property type="match status" value="1"/>
</dbReference>
<dbReference type="InterPro" id="IPR001471">
    <property type="entry name" value="AP2/ERF_dom"/>
</dbReference>
<evidence type="ECO:0000313" key="1">
    <source>
        <dbReference type="EMBL" id="KAK8503212.1"/>
    </source>
</evidence>
<keyword evidence="2" id="KW-1185">Reference proteome</keyword>
<protein>
    <submittedName>
        <fullName evidence="1">Uncharacterized protein</fullName>
    </submittedName>
</protein>
<dbReference type="InterPro" id="IPR051032">
    <property type="entry name" value="AP2/ERF_TF_ERF_subfamily"/>
</dbReference>
<dbReference type="InterPro" id="IPR036955">
    <property type="entry name" value="AP2/ERF_dom_sf"/>
</dbReference>
<dbReference type="PRINTS" id="PR00367">
    <property type="entry name" value="ETHRSPELEMNT"/>
</dbReference>
<name>A0ABR2BA33_9ROSI</name>